<sequence length="197" mass="22276">MEIISSKRFNLLTFATLSLLTSNIFCADDLMITNPHSKENYDKYFEPRGDAKGEKERGLNSEELKDWEPKNIIKMTTPAVNKMLRSVTYLPLRFGRTTEEQSPAPMANLPLRLGRNMGGSILRRVPNLPQRFGRMVAANSVTQALSDLIQQSMDSPSISELLSSMTCQSQEIQNPGQNLPRRLGFKKIDDAELKQEK</sequence>
<evidence type="ECO:0000256" key="3">
    <source>
        <dbReference type="ARBA" id="ARBA00020574"/>
    </source>
</evidence>
<dbReference type="RefSeq" id="XP_007943966.1">
    <property type="nucleotide sequence ID" value="XM_007945775.1"/>
</dbReference>
<keyword evidence="4" id="KW-0964">Secreted</keyword>
<keyword evidence="11" id="KW-1185">Reference proteome</keyword>
<evidence type="ECO:0000313" key="12">
    <source>
        <dbReference type="RefSeq" id="XP_007943966.1"/>
    </source>
</evidence>
<dbReference type="GO" id="GO:0032277">
    <property type="term" value="P:negative regulation of gonadotropin secretion"/>
    <property type="evidence" value="ECO:0007669"/>
    <property type="project" value="TreeGrafter"/>
</dbReference>
<evidence type="ECO:0000256" key="7">
    <source>
        <dbReference type="ARBA" id="ARBA00023320"/>
    </source>
</evidence>
<evidence type="ECO:0000256" key="8">
    <source>
        <dbReference type="ARBA" id="ARBA00045318"/>
    </source>
</evidence>
<evidence type="ECO:0000256" key="10">
    <source>
        <dbReference type="SAM" id="SignalP"/>
    </source>
</evidence>
<organism evidence="11 12">
    <name type="scientific">Orycteropus afer afer</name>
    <dbReference type="NCBI Taxonomy" id="1230840"/>
    <lineage>
        <taxon>Eukaryota</taxon>
        <taxon>Metazoa</taxon>
        <taxon>Chordata</taxon>
        <taxon>Craniata</taxon>
        <taxon>Vertebrata</taxon>
        <taxon>Euteleostomi</taxon>
        <taxon>Mammalia</taxon>
        <taxon>Eutheria</taxon>
        <taxon>Afrotheria</taxon>
        <taxon>Tubulidentata</taxon>
        <taxon>Orycteropodidae</taxon>
        <taxon>Orycteropus</taxon>
    </lineage>
</organism>
<dbReference type="GO" id="GO:0005576">
    <property type="term" value="C:extracellular region"/>
    <property type="evidence" value="ECO:0007669"/>
    <property type="project" value="UniProtKB-SubCell"/>
</dbReference>
<evidence type="ECO:0000313" key="11">
    <source>
        <dbReference type="Proteomes" id="UP000694850"/>
    </source>
</evidence>
<gene>
    <name evidence="12" type="primary">NPVF</name>
</gene>
<evidence type="ECO:0000256" key="4">
    <source>
        <dbReference type="ARBA" id="ARBA00022525"/>
    </source>
</evidence>
<reference evidence="12" key="1">
    <citation type="submission" date="2025-08" db="UniProtKB">
        <authorList>
            <consortium name="RefSeq"/>
        </authorList>
    </citation>
    <scope>IDENTIFICATION</scope>
</reference>
<comment type="subcellular location">
    <subcellularLocation>
        <location evidence="1">Secreted</location>
    </subcellularLocation>
</comment>
<accession>A0A8B7AD81</accession>
<dbReference type="AlphaFoldDB" id="A0A8B7AD81"/>
<dbReference type="Proteomes" id="UP000694850">
    <property type="component" value="Unplaced"/>
</dbReference>
<dbReference type="PANTHER" id="PTHR14403">
    <property type="entry name" value="RFAMIDE PEPTIDE GONADOTROPIN INHIBITORY HORMONE"/>
    <property type="match status" value="1"/>
</dbReference>
<dbReference type="GO" id="GO:0005102">
    <property type="term" value="F:signaling receptor binding"/>
    <property type="evidence" value="ECO:0007669"/>
    <property type="project" value="TreeGrafter"/>
</dbReference>
<evidence type="ECO:0000256" key="1">
    <source>
        <dbReference type="ARBA" id="ARBA00004613"/>
    </source>
</evidence>
<feature type="signal peptide" evidence="10">
    <location>
        <begin position="1"/>
        <end position="26"/>
    </location>
</feature>
<keyword evidence="7 12" id="KW-0527">Neuropeptide</keyword>
<dbReference type="InterPro" id="IPR026297">
    <property type="entry name" value="FMRFamide-related/fGRP"/>
</dbReference>
<keyword evidence="6" id="KW-0027">Amidation</keyword>
<proteinExistence type="inferred from homology"/>
<dbReference type="CTD" id="64111"/>
<comment type="function">
    <text evidence="9">Efficiently inhibits forskolin-induced production of cAMP. Acts as a potent negative regulator of gonadotropin synthesis and secretion. Induces secretion of prolactin.</text>
</comment>
<dbReference type="GeneID" id="103201145"/>
<protein>
    <recommendedName>
        <fullName evidence="3">Pro-FMRFamide-related neuropeptide VF</fullName>
    </recommendedName>
</protein>
<feature type="chain" id="PRO_5034402964" description="Pro-FMRFamide-related neuropeptide VF" evidence="10">
    <location>
        <begin position="27"/>
        <end position="197"/>
    </location>
</feature>
<name>A0A8B7AD81_ORYAF</name>
<keyword evidence="5 10" id="KW-0732">Signal</keyword>
<evidence type="ECO:0000256" key="9">
    <source>
        <dbReference type="ARBA" id="ARBA00046154"/>
    </source>
</evidence>
<evidence type="ECO:0000256" key="6">
    <source>
        <dbReference type="ARBA" id="ARBA00022815"/>
    </source>
</evidence>
<comment type="function">
    <text evidence="8">Efficiently inhibits forskolin-induced production of cAMP. Blocks morphine-induced analgesia.</text>
</comment>
<evidence type="ECO:0000256" key="2">
    <source>
        <dbReference type="ARBA" id="ARBA00006356"/>
    </source>
</evidence>
<comment type="similarity">
    <text evidence="2">Belongs to the FARP (FMRFamide related peptide) family.</text>
</comment>
<evidence type="ECO:0000256" key="5">
    <source>
        <dbReference type="ARBA" id="ARBA00022729"/>
    </source>
</evidence>
<dbReference type="OrthoDB" id="8834619at2759"/>
<dbReference type="GO" id="GO:0007218">
    <property type="term" value="P:neuropeptide signaling pathway"/>
    <property type="evidence" value="ECO:0007669"/>
    <property type="project" value="UniProtKB-KW"/>
</dbReference>
<dbReference type="PANTHER" id="PTHR14403:SF6">
    <property type="entry name" value="PRO-FMRFAMIDE-RELATED NEUROPEPTIDE VF"/>
    <property type="match status" value="1"/>
</dbReference>